<keyword evidence="5" id="KW-0560">Oxidoreductase</keyword>
<dbReference type="PANTHER" id="PTHR10961:SF46">
    <property type="entry name" value="PEROXISOMAL SARCOSINE OXIDASE"/>
    <property type="match status" value="1"/>
</dbReference>
<evidence type="ECO:0000313" key="8">
    <source>
        <dbReference type="Proteomes" id="UP000076871"/>
    </source>
</evidence>
<dbReference type="OrthoDB" id="2219495at2759"/>
<name>A0A165BQ67_9APHY</name>
<dbReference type="FunCoup" id="A0A165BQ67">
    <property type="interactions" value="143"/>
</dbReference>
<dbReference type="InterPro" id="IPR036188">
    <property type="entry name" value="FAD/NAD-bd_sf"/>
</dbReference>
<protein>
    <submittedName>
        <fullName evidence="7">FAD dependent oxidoreductase</fullName>
    </submittedName>
</protein>
<dbReference type="SUPFAM" id="SSF51905">
    <property type="entry name" value="FAD/NAD(P)-binding domain"/>
    <property type="match status" value="1"/>
</dbReference>
<comment type="similarity">
    <text evidence="2">Belongs to the MSOX/MTOX family.</text>
</comment>
<evidence type="ECO:0000313" key="7">
    <source>
        <dbReference type="EMBL" id="KZT01455.1"/>
    </source>
</evidence>
<dbReference type="STRING" id="1314785.A0A165BQ67"/>
<dbReference type="RefSeq" id="XP_040759195.1">
    <property type="nucleotide sequence ID" value="XM_040905930.1"/>
</dbReference>
<accession>A0A165BQ67</accession>
<dbReference type="InterPro" id="IPR045170">
    <property type="entry name" value="MTOX"/>
</dbReference>
<feature type="domain" description="FAD dependent oxidoreductase" evidence="6">
    <location>
        <begin position="9"/>
        <end position="383"/>
    </location>
</feature>
<organism evidence="7 8">
    <name type="scientific">Laetiporus sulphureus 93-53</name>
    <dbReference type="NCBI Taxonomy" id="1314785"/>
    <lineage>
        <taxon>Eukaryota</taxon>
        <taxon>Fungi</taxon>
        <taxon>Dikarya</taxon>
        <taxon>Basidiomycota</taxon>
        <taxon>Agaricomycotina</taxon>
        <taxon>Agaricomycetes</taxon>
        <taxon>Polyporales</taxon>
        <taxon>Laetiporus</taxon>
    </lineage>
</organism>
<dbReference type="EMBL" id="KV427664">
    <property type="protein sequence ID" value="KZT01455.1"/>
    <property type="molecule type" value="Genomic_DNA"/>
</dbReference>
<evidence type="ECO:0000256" key="3">
    <source>
        <dbReference type="ARBA" id="ARBA00022630"/>
    </source>
</evidence>
<dbReference type="GO" id="GO:0050660">
    <property type="term" value="F:flavin adenine dinucleotide binding"/>
    <property type="evidence" value="ECO:0007669"/>
    <property type="project" value="InterPro"/>
</dbReference>
<keyword evidence="3" id="KW-0285">Flavoprotein</keyword>
<comment type="cofactor">
    <cofactor evidence="1">
        <name>FAD</name>
        <dbReference type="ChEBI" id="CHEBI:57692"/>
    </cofactor>
</comment>
<dbReference type="InParanoid" id="A0A165BQ67"/>
<keyword evidence="4" id="KW-0274">FAD</keyword>
<keyword evidence="8" id="KW-1185">Reference proteome</keyword>
<dbReference type="GeneID" id="63822959"/>
<reference evidence="7 8" key="1">
    <citation type="journal article" date="2016" name="Mol. Biol. Evol.">
        <title>Comparative Genomics of Early-Diverging Mushroom-Forming Fungi Provides Insights into the Origins of Lignocellulose Decay Capabilities.</title>
        <authorList>
            <person name="Nagy L.G."/>
            <person name="Riley R."/>
            <person name="Tritt A."/>
            <person name="Adam C."/>
            <person name="Daum C."/>
            <person name="Floudas D."/>
            <person name="Sun H."/>
            <person name="Yadav J.S."/>
            <person name="Pangilinan J."/>
            <person name="Larsson K.H."/>
            <person name="Matsuura K."/>
            <person name="Barry K."/>
            <person name="Labutti K."/>
            <person name="Kuo R."/>
            <person name="Ohm R.A."/>
            <person name="Bhattacharya S.S."/>
            <person name="Shirouzu T."/>
            <person name="Yoshinaga Y."/>
            <person name="Martin F.M."/>
            <person name="Grigoriev I.V."/>
            <person name="Hibbett D.S."/>
        </authorList>
    </citation>
    <scope>NUCLEOTIDE SEQUENCE [LARGE SCALE GENOMIC DNA]</scope>
    <source>
        <strain evidence="7 8">93-53</strain>
    </source>
</reference>
<dbReference type="InterPro" id="IPR006076">
    <property type="entry name" value="FAD-dep_OxRdtase"/>
</dbReference>
<dbReference type="SUPFAM" id="SSF54373">
    <property type="entry name" value="FAD-linked reductases, C-terminal domain"/>
    <property type="match status" value="1"/>
</dbReference>
<gene>
    <name evidence="7" type="ORF">LAESUDRAFT_686601</name>
</gene>
<dbReference type="GO" id="GO:0008115">
    <property type="term" value="F:sarcosine oxidase activity"/>
    <property type="evidence" value="ECO:0007669"/>
    <property type="project" value="TreeGrafter"/>
</dbReference>
<dbReference type="Proteomes" id="UP000076871">
    <property type="component" value="Unassembled WGS sequence"/>
</dbReference>
<dbReference type="GO" id="GO:0050031">
    <property type="term" value="F:L-pipecolate oxidase activity"/>
    <property type="evidence" value="ECO:0007669"/>
    <property type="project" value="TreeGrafter"/>
</dbReference>
<sequence length="437" mass="47260">MSIDKNSEIVIVGAGCFGLSTAYHLLKRGYSRITLLDSAEKLPAPHAASTDINKIVRSSYADLFYAKFARDAIAEWTNDTELWGDAYHESGVVVLVSGDAGSYADQAYENDVKLGARVEPLADAAALRNAFPPGVKTCSFEGRKGYLNLDGGWAHSSQGIERLMWRVRAMGARIVAGKAAVDLVKAGGKTVGVKCADGSVFPAGLVVIAAGSWTASSFPSLKLSEKCTATGQSVGKIQLTPEEAEVYRKNPVYLDLTTGFYIFPPSEQNIVKCAIHTAGYTNPQPTREYGPTVSTPVFVGSHAEQASRVPKRALQELRQGLAAVFPDLAAKPWHSTRMCWYLDTPDEDWLIGFHPSDPQVVLATAGSGHAYKFLPVLGRLVADAIEGTMALELVKKFAVDRPTHSVVHSRPDFEVRKLEFNDMCTEADLLPPPSTNL</sequence>
<evidence type="ECO:0000256" key="5">
    <source>
        <dbReference type="ARBA" id="ARBA00023002"/>
    </source>
</evidence>
<dbReference type="Pfam" id="PF01266">
    <property type="entry name" value="DAO"/>
    <property type="match status" value="1"/>
</dbReference>
<evidence type="ECO:0000259" key="6">
    <source>
        <dbReference type="Pfam" id="PF01266"/>
    </source>
</evidence>
<dbReference type="PANTHER" id="PTHR10961">
    <property type="entry name" value="PEROXISOMAL SARCOSINE OXIDASE"/>
    <property type="match status" value="1"/>
</dbReference>
<dbReference type="Gene3D" id="3.50.50.60">
    <property type="entry name" value="FAD/NAD(P)-binding domain"/>
    <property type="match status" value="1"/>
</dbReference>
<dbReference type="AlphaFoldDB" id="A0A165BQ67"/>
<dbReference type="GO" id="GO:0004657">
    <property type="term" value="F:proline dehydrogenase activity"/>
    <property type="evidence" value="ECO:0007669"/>
    <property type="project" value="TreeGrafter"/>
</dbReference>
<evidence type="ECO:0000256" key="1">
    <source>
        <dbReference type="ARBA" id="ARBA00001974"/>
    </source>
</evidence>
<evidence type="ECO:0000256" key="2">
    <source>
        <dbReference type="ARBA" id="ARBA00010989"/>
    </source>
</evidence>
<evidence type="ECO:0000256" key="4">
    <source>
        <dbReference type="ARBA" id="ARBA00022827"/>
    </source>
</evidence>
<dbReference type="Gene3D" id="3.30.9.10">
    <property type="entry name" value="D-Amino Acid Oxidase, subunit A, domain 2"/>
    <property type="match status" value="1"/>
</dbReference>
<proteinExistence type="inferred from homology"/>